<sequence length="53" mass="5859">MKRFLIDALIIGVCFAALAVYGWDDLGDYLSELGALPDTFCEERGYVLQSIGE</sequence>
<evidence type="ECO:0000313" key="2">
    <source>
        <dbReference type="Proteomes" id="UP000219439"/>
    </source>
</evidence>
<proteinExistence type="predicted"/>
<name>A0A285PIZ0_9HYPH</name>
<dbReference type="RefSeq" id="WP_170956241.1">
    <property type="nucleotide sequence ID" value="NZ_OBEL01000011.1"/>
</dbReference>
<gene>
    <name evidence="1" type="ORF">SAMN06265368_4817</name>
</gene>
<protein>
    <submittedName>
        <fullName evidence="1">Uncharacterized protein</fullName>
    </submittedName>
</protein>
<dbReference type="Proteomes" id="UP000219439">
    <property type="component" value="Unassembled WGS sequence"/>
</dbReference>
<accession>A0A285PIZ0</accession>
<keyword evidence="2" id="KW-1185">Reference proteome</keyword>
<organism evidence="1 2">
    <name type="scientific">Cohaesibacter gelatinilyticus</name>
    <dbReference type="NCBI Taxonomy" id="372072"/>
    <lineage>
        <taxon>Bacteria</taxon>
        <taxon>Pseudomonadati</taxon>
        <taxon>Pseudomonadota</taxon>
        <taxon>Alphaproteobacteria</taxon>
        <taxon>Hyphomicrobiales</taxon>
        <taxon>Cohaesibacteraceae</taxon>
    </lineage>
</organism>
<dbReference type="EMBL" id="OBEL01000011">
    <property type="protein sequence ID" value="SNZ21692.1"/>
    <property type="molecule type" value="Genomic_DNA"/>
</dbReference>
<evidence type="ECO:0000313" key="1">
    <source>
        <dbReference type="EMBL" id="SNZ21692.1"/>
    </source>
</evidence>
<dbReference type="AlphaFoldDB" id="A0A285PIZ0"/>
<reference evidence="1 2" key="1">
    <citation type="submission" date="2017-09" db="EMBL/GenBank/DDBJ databases">
        <authorList>
            <person name="Ehlers B."/>
            <person name="Leendertz F.H."/>
        </authorList>
    </citation>
    <scope>NUCLEOTIDE SEQUENCE [LARGE SCALE GENOMIC DNA]</scope>
    <source>
        <strain evidence="1 2">DSM 18289</strain>
    </source>
</reference>